<accession>A0AAD5RXB4</accession>
<evidence type="ECO:0000256" key="9">
    <source>
        <dbReference type="ARBA" id="ARBA00048317"/>
    </source>
</evidence>
<dbReference type="Proteomes" id="UP001201980">
    <property type="component" value="Unassembled WGS sequence"/>
</dbReference>
<keyword evidence="2" id="KW-0328">Glycosyltransferase</keyword>
<evidence type="ECO:0000313" key="13">
    <source>
        <dbReference type="EMBL" id="KAJ2905000.1"/>
    </source>
</evidence>
<name>A0AAD5RXB4_9PEZI</name>
<dbReference type="GO" id="GO:0005788">
    <property type="term" value="C:endoplasmic reticulum lumen"/>
    <property type="evidence" value="ECO:0007669"/>
    <property type="project" value="TreeGrafter"/>
</dbReference>
<evidence type="ECO:0000256" key="7">
    <source>
        <dbReference type="ARBA" id="ARBA00040944"/>
    </source>
</evidence>
<evidence type="ECO:0000256" key="10">
    <source>
        <dbReference type="ARBA" id="ARBA00049432"/>
    </source>
</evidence>
<keyword evidence="5" id="KW-0256">Endoplasmic reticulum</keyword>
<organism evidence="13 14">
    <name type="scientific">Zalerion maritima</name>
    <dbReference type="NCBI Taxonomy" id="339359"/>
    <lineage>
        <taxon>Eukaryota</taxon>
        <taxon>Fungi</taxon>
        <taxon>Dikarya</taxon>
        <taxon>Ascomycota</taxon>
        <taxon>Pezizomycotina</taxon>
        <taxon>Sordariomycetes</taxon>
        <taxon>Lulworthiomycetidae</taxon>
        <taxon>Lulworthiales</taxon>
        <taxon>Lulworthiaceae</taxon>
        <taxon>Zalerion</taxon>
    </lineage>
</organism>
<evidence type="ECO:0000256" key="6">
    <source>
        <dbReference type="ARBA" id="ARBA00023180"/>
    </source>
</evidence>
<evidence type="ECO:0000256" key="5">
    <source>
        <dbReference type="ARBA" id="ARBA00022824"/>
    </source>
</evidence>
<keyword evidence="4" id="KW-0732">Signal</keyword>
<keyword evidence="14" id="KW-1185">Reference proteome</keyword>
<gene>
    <name evidence="13" type="ORF">MKZ38_006656</name>
</gene>
<keyword evidence="3" id="KW-0808">Transferase</keyword>
<dbReference type="PANTHER" id="PTHR20961:SF148">
    <property type="entry name" value="EGF DOMAIN-SPECIFIC O-LINKED N-ACETYLGLUCOSAMINE TRANSFERASE"/>
    <property type="match status" value="1"/>
</dbReference>
<comment type="caution">
    <text evidence="13">The sequence shown here is derived from an EMBL/GenBank/DDBJ whole genome shotgun (WGS) entry which is preliminary data.</text>
</comment>
<evidence type="ECO:0000256" key="2">
    <source>
        <dbReference type="ARBA" id="ARBA00022676"/>
    </source>
</evidence>
<dbReference type="Pfam" id="PF04577">
    <property type="entry name" value="Glyco_transf_61"/>
    <property type="match status" value="1"/>
</dbReference>
<feature type="region of interest" description="Disordered" evidence="11">
    <location>
        <begin position="67"/>
        <end position="88"/>
    </location>
</feature>
<dbReference type="EMBL" id="JAKWBI020000040">
    <property type="protein sequence ID" value="KAJ2905000.1"/>
    <property type="molecule type" value="Genomic_DNA"/>
</dbReference>
<dbReference type="GO" id="GO:0097363">
    <property type="term" value="F:protein O-acetylglucosaminyltransferase activity"/>
    <property type="evidence" value="ECO:0007669"/>
    <property type="project" value="UniProtKB-EC"/>
</dbReference>
<feature type="domain" description="Glycosyltransferase 61 catalytic" evidence="12">
    <location>
        <begin position="373"/>
        <end position="466"/>
    </location>
</feature>
<keyword evidence="6" id="KW-0325">Glycoprotein</keyword>
<evidence type="ECO:0000256" key="4">
    <source>
        <dbReference type="ARBA" id="ARBA00022729"/>
    </source>
</evidence>
<evidence type="ECO:0000313" key="14">
    <source>
        <dbReference type="Proteomes" id="UP001201980"/>
    </source>
</evidence>
<evidence type="ECO:0000256" key="8">
    <source>
        <dbReference type="ARBA" id="ARBA00042574"/>
    </source>
</evidence>
<reference evidence="13" key="1">
    <citation type="submission" date="2022-07" db="EMBL/GenBank/DDBJ databases">
        <title>Draft genome sequence of Zalerion maritima ATCC 34329, a (micro)plastics degrading marine fungus.</title>
        <authorList>
            <person name="Paco A."/>
            <person name="Goncalves M.F.M."/>
            <person name="Rocha-Santos T.A.P."/>
            <person name="Alves A."/>
        </authorList>
    </citation>
    <scope>NUCLEOTIDE SEQUENCE</scope>
    <source>
        <strain evidence="13">ATCC 34329</strain>
    </source>
</reference>
<sequence>MISLASFTICPRKPALLAFAVAAVFLLFLLPSYHPEQIGRVLGSVQDKVSSESQQPDAVLENQIETQTETQAQTQTDTQTEAQNDGPNLGPFEAVNELDLLPSEYTFDDFARRQCENMYSRKYLTSATTRGQSYCDPTDNSRMHCFWASKLTEPWNNQMGGDPLCIAEGVWIKETGRKEGSTRDIELQCQLSNVSTTDLDFPFQNPSLLDYSYYFDTGVGPQLHTWKIDPNAAGGSGCSKDAGNGKWILLARREGNKNVWHKLMEIWQAQMTLDILHLAVNPWTGKPYLGKDELSKVEIVFEDDLERPYDYLWTMLTGEPAKRKSAMEPGCYERVILPLAGSSSPFWSLLLGVGYKWPCRMDDLLEPFRRRIFSFLEITPREPKDIHMEPTITIVNRTKTRQIHDLPHLVDVIRERYPKSRVDVIDFAELTHKEQIQLVQDTDVFVGHHGAGLVHTLFVNPDAAIVELLPPYFGSTGFRQVGRSRGLPHFTMHCIYGEQWEALQPGGKPLPEDWEPHDHKTWQKWPWTYVAEDEFMELVDAGVKSQQWKRNRPSGSDF</sequence>
<dbReference type="InterPro" id="IPR049625">
    <property type="entry name" value="Glyco_transf_61_cat"/>
</dbReference>
<dbReference type="PANTHER" id="PTHR20961">
    <property type="entry name" value="GLYCOSYLTRANSFERASE"/>
    <property type="match status" value="1"/>
</dbReference>
<dbReference type="EC" id="2.4.1.255" evidence="1"/>
<dbReference type="AlphaFoldDB" id="A0AAD5RXB4"/>
<evidence type="ECO:0000256" key="1">
    <source>
        <dbReference type="ARBA" id="ARBA00011970"/>
    </source>
</evidence>
<comment type="catalytic activity">
    <reaction evidence="10">
        <text>L-threonyl-[protein] + UDP-N-acetyl-alpha-D-glucosamine = 3-O-(N-acetyl-beta-D-glucosaminyl)-L-threonyl-[protein] + UDP + H(+)</text>
        <dbReference type="Rhea" id="RHEA:48908"/>
        <dbReference type="Rhea" id="RHEA-COMP:11060"/>
        <dbReference type="Rhea" id="RHEA-COMP:12252"/>
        <dbReference type="ChEBI" id="CHEBI:15378"/>
        <dbReference type="ChEBI" id="CHEBI:30013"/>
        <dbReference type="ChEBI" id="CHEBI:57705"/>
        <dbReference type="ChEBI" id="CHEBI:58223"/>
        <dbReference type="ChEBI" id="CHEBI:90840"/>
        <dbReference type="EC" id="2.4.1.255"/>
    </reaction>
</comment>
<proteinExistence type="predicted"/>
<evidence type="ECO:0000259" key="12">
    <source>
        <dbReference type="Pfam" id="PF04577"/>
    </source>
</evidence>
<evidence type="ECO:0000256" key="3">
    <source>
        <dbReference type="ARBA" id="ARBA00022679"/>
    </source>
</evidence>
<evidence type="ECO:0000256" key="11">
    <source>
        <dbReference type="SAM" id="MobiDB-lite"/>
    </source>
</evidence>
<feature type="compositionally biased region" description="Low complexity" evidence="11">
    <location>
        <begin position="67"/>
        <end position="85"/>
    </location>
</feature>
<protein>
    <recommendedName>
        <fullName evidence="7">EGF domain-specific O-linked N-acetylglucosamine transferase</fullName>
        <ecNumber evidence="1">2.4.1.255</ecNumber>
    </recommendedName>
    <alternativeName>
        <fullName evidence="8">Extracellular O-linked N-acetylglucosamine transferase</fullName>
    </alternativeName>
</protein>
<dbReference type="InterPro" id="IPR007657">
    <property type="entry name" value="Glycosyltransferase_61"/>
</dbReference>
<comment type="catalytic activity">
    <reaction evidence="9">
        <text>L-seryl-[protein] + UDP-N-acetyl-alpha-D-glucosamine = 3-O-(N-acetyl-beta-D-glucosaminyl)-L-seryl-[protein] + UDP + H(+)</text>
        <dbReference type="Rhea" id="RHEA:48904"/>
        <dbReference type="Rhea" id="RHEA-COMP:9863"/>
        <dbReference type="Rhea" id="RHEA-COMP:12251"/>
        <dbReference type="ChEBI" id="CHEBI:15378"/>
        <dbReference type="ChEBI" id="CHEBI:29999"/>
        <dbReference type="ChEBI" id="CHEBI:57705"/>
        <dbReference type="ChEBI" id="CHEBI:58223"/>
        <dbReference type="ChEBI" id="CHEBI:90838"/>
        <dbReference type="EC" id="2.4.1.255"/>
    </reaction>
</comment>